<keyword evidence="9" id="KW-1185">Reference proteome</keyword>
<dbReference type="AlphaFoldDB" id="A0A8H2ZJP1"/>
<evidence type="ECO:0000256" key="3">
    <source>
        <dbReference type="ARBA" id="ARBA00010511"/>
    </source>
</evidence>
<evidence type="ECO:0000256" key="4">
    <source>
        <dbReference type="ARBA" id="ARBA00021502"/>
    </source>
</evidence>
<gene>
    <name evidence="8" type="ORF">KABA2_04S05918</name>
</gene>
<sequence length="791" mass="90373">MSVKGISMTSLVKELEIATGNDFQNVLKALSSSTYVDEKLLKTDLGLLNAKILKLLRSNKEYEVWKGCHAASMICSFNALFLLSYGGQSLNAVYAKLEHMLNYYSSTTNTSQGRTLLKTLVTTTKILMDLMRNKPTLSRECLVPKLKAIIPTLIQLSRYDPELCLPILRDLLFKHSTTFKPYVNKFRASLTEQIATGYHHFPKEVQQLLCSNYAYLHLIKLQAQNVQDETEAHHRAYHDEAWRAGIFSILVQFKPIIKLCSNILDFDQDKELSKLFELLPSDQYKDYKIEEFLPPLKLDLNAPFTLWELPRRINLLVDLLTSFVTQPTPFPIRVPIGTINFICETLVSVSTKYLPVKRELRRDQDLNAIIADILPEIQFAGITLWRDMLKSYGKCFLPMSDRILGSLEVFIPFKPKSNVVDLETCKLLEEKLLNVFEVANLVLSNVGHRLNEVDSILKLVEIGLYLTEDTSLIESIFDNKPLDKKEAIISQNKNKTKHKKDNKAGAITDLYTNYDQFLTKTSLRKFDEINNFLSFIISNWRLGTSQQIQTIKYSVSRSLQIKEQMGSIPPSFVKLLRLLVLNPGNERLSILPIAISLLKASNDVAFDLLCHPRLPMGIVHNAKKLADVEEDDEKVIEEGTYHGVEDDGAEKAHSSYNFNIPEIGDDEETVPIPNLENPSIPVTNVENETKVFKKRSAEEVEQLETELSVKRTKVSEQSKTKEEIIEEQIIADNEIEKELQPAVERVHEEAAKDEIVEKNEQEDEDEEDEEFEIPEIHLSEYEDDEDAESDN</sequence>
<evidence type="ECO:0000256" key="5">
    <source>
        <dbReference type="ARBA" id="ARBA00023242"/>
    </source>
</evidence>
<feature type="compositionally biased region" description="Acidic residues" evidence="6">
    <location>
        <begin position="781"/>
        <end position="791"/>
    </location>
</feature>
<proteinExistence type="inferred from homology"/>
<evidence type="ECO:0000259" key="7">
    <source>
        <dbReference type="Pfam" id="PF08167"/>
    </source>
</evidence>
<dbReference type="PANTHER" id="PTHR34105:SF1">
    <property type="entry name" value="PROLINE-, GLUTAMIC ACID- AND LEUCINE-RICH PROTEIN 1"/>
    <property type="match status" value="1"/>
</dbReference>
<evidence type="ECO:0000256" key="1">
    <source>
        <dbReference type="ARBA" id="ARBA00003770"/>
    </source>
</evidence>
<dbReference type="OrthoDB" id="20900at2759"/>
<evidence type="ECO:0000256" key="6">
    <source>
        <dbReference type="SAM" id="MobiDB-lite"/>
    </source>
</evidence>
<comment type="function">
    <text evidence="1">Component of the RIX1 complex required for processing of ITS2 sequences from 35S pre-rRNA and the nucleoplasmic transit of the pre-60S ribosomal subunits. Regulates pre-60S association of the critical remodeling factor MDN1.</text>
</comment>
<evidence type="ECO:0000313" key="9">
    <source>
        <dbReference type="Proteomes" id="UP000644660"/>
    </source>
</evidence>
<dbReference type="EMBL" id="CAEFZW010000004">
    <property type="protein sequence ID" value="CAB4254422.1"/>
    <property type="molecule type" value="Genomic_DNA"/>
</dbReference>
<organism evidence="8 9">
    <name type="scientific">Maudiozyma barnettii</name>
    <dbReference type="NCBI Taxonomy" id="61262"/>
    <lineage>
        <taxon>Eukaryota</taxon>
        <taxon>Fungi</taxon>
        <taxon>Dikarya</taxon>
        <taxon>Ascomycota</taxon>
        <taxon>Saccharomycotina</taxon>
        <taxon>Saccharomycetes</taxon>
        <taxon>Saccharomycetales</taxon>
        <taxon>Saccharomycetaceae</taxon>
        <taxon>Maudiozyma</taxon>
    </lineage>
</organism>
<evidence type="ECO:0000256" key="2">
    <source>
        <dbReference type="ARBA" id="ARBA00004123"/>
    </source>
</evidence>
<accession>A0A8H2ZJP1</accession>
<feature type="compositionally biased region" description="Basic and acidic residues" evidence="6">
    <location>
        <begin position="748"/>
        <end position="759"/>
    </location>
</feature>
<dbReference type="InterPro" id="IPR012583">
    <property type="entry name" value="RIX1_N"/>
</dbReference>
<comment type="caution">
    <text evidence="8">The sequence shown here is derived from an EMBL/GenBank/DDBJ whole genome shotgun (WGS) entry which is preliminary data.</text>
</comment>
<protein>
    <recommendedName>
        <fullName evidence="4">Pre-rRNA-processing protein RIX1</fullName>
    </recommendedName>
</protein>
<comment type="subcellular location">
    <subcellularLocation>
        <location evidence="2">Nucleus</location>
    </subcellularLocation>
</comment>
<dbReference type="GO" id="GO:0006364">
    <property type="term" value="P:rRNA processing"/>
    <property type="evidence" value="ECO:0007669"/>
    <property type="project" value="TreeGrafter"/>
</dbReference>
<dbReference type="GO" id="GO:0005634">
    <property type="term" value="C:nucleus"/>
    <property type="evidence" value="ECO:0007669"/>
    <property type="project" value="UniProtKB-SubCell"/>
</dbReference>
<keyword evidence="5" id="KW-0539">Nucleus</keyword>
<comment type="similarity">
    <text evidence="3">Belongs to the RIX1/PELP1 family.</text>
</comment>
<name>A0A8H2ZJP1_9SACH</name>
<feature type="region of interest" description="Disordered" evidence="6">
    <location>
        <begin position="748"/>
        <end position="791"/>
    </location>
</feature>
<feature type="domain" description="Pre-rRNA-processing protein RIX1 N-terminal" evidence="7">
    <location>
        <begin position="9"/>
        <end position="199"/>
    </location>
</feature>
<evidence type="ECO:0000313" key="8">
    <source>
        <dbReference type="EMBL" id="CAB4254422.1"/>
    </source>
</evidence>
<dbReference type="Pfam" id="PF08167">
    <property type="entry name" value="RIX1"/>
    <property type="match status" value="1"/>
</dbReference>
<feature type="compositionally biased region" description="Acidic residues" evidence="6">
    <location>
        <begin position="760"/>
        <end position="773"/>
    </location>
</feature>
<dbReference type="RefSeq" id="XP_041406266.1">
    <property type="nucleotide sequence ID" value="XM_041550332.1"/>
</dbReference>
<reference evidence="8 9" key="1">
    <citation type="submission" date="2020-05" db="EMBL/GenBank/DDBJ databases">
        <authorList>
            <person name="Casaregola S."/>
            <person name="Devillers H."/>
            <person name="Grondin C."/>
        </authorList>
    </citation>
    <scope>NUCLEOTIDE SEQUENCE [LARGE SCALE GENOMIC DNA]</scope>
    <source>
        <strain evidence="8 9">CLIB 1767</strain>
    </source>
</reference>
<dbReference type="PANTHER" id="PTHR34105">
    <property type="entry name" value="PROLINE-, GLUTAMIC ACID- AND LEUCINE-RICH PROTEIN 1"/>
    <property type="match status" value="1"/>
</dbReference>
<dbReference type="GeneID" id="64857416"/>
<dbReference type="Proteomes" id="UP000644660">
    <property type="component" value="Unassembled WGS sequence"/>
</dbReference>